<proteinExistence type="predicted"/>
<evidence type="ECO:0000313" key="2">
    <source>
        <dbReference type="WBParaSite" id="RSKR_0000284400.1"/>
    </source>
</evidence>
<protein>
    <submittedName>
        <fullName evidence="2">MPN domain-containing protein</fullName>
    </submittedName>
</protein>
<sequence>MKTWELENQIDAASYHFDEEAQKAFIENKPWEKDQKYFEKVKISSVALLKMAVHANSGGDIEIMGVLQGTFVENTFIITDVVPLPVEGTETRVNAQDQAYEYMVSFTEKCPEVSRKEKIVGWYHSHPGYGCWLSGIDVETQRINQQFTDPYLAIVIDPHKTAVAGKVEIGAFRVFTSDGSYEDGDELKCDNLTLDKAKDFGAHAKEYYSLEVSYYKSPADDRYFEQLWQTNWYDVISKSTLRSNRIYSDEINKLASSKLRTACCGISSKSHKVLALIGTKSGNLADDIRNGIFSEKITQLLFDKLSYHDFRKYLQNDTLANCHKSQI</sequence>
<accession>A0AC35TPF2</accession>
<dbReference type="Proteomes" id="UP000095286">
    <property type="component" value="Unplaced"/>
</dbReference>
<dbReference type="WBParaSite" id="RSKR_0000284400.1">
    <property type="protein sequence ID" value="RSKR_0000284400.1"/>
    <property type="gene ID" value="RSKR_0000284400"/>
</dbReference>
<organism evidence="1 2">
    <name type="scientific">Rhabditophanes sp. KR3021</name>
    <dbReference type="NCBI Taxonomy" id="114890"/>
    <lineage>
        <taxon>Eukaryota</taxon>
        <taxon>Metazoa</taxon>
        <taxon>Ecdysozoa</taxon>
        <taxon>Nematoda</taxon>
        <taxon>Chromadorea</taxon>
        <taxon>Rhabditida</taxon>
        <taxon>Tylenchina</taxon>
        <taxon>Panagrolaimomorpha</taxon>
        <taxon>Strongyloidoidea</taxon>
        <taxon>Alloionematidae</taxon>
        <taxon>Rhabditophanes</taxon>
    </lineage>
</organism>
<name>A0AC35TPF2_9BILA</name>
<reference evidence="2" key="1">
    <citation type="submission" date="2016-11" db="UniProtKB">
        <authorList>
            <consortium name="WormBaseParasite"/>
        </authorList>
    </citation>
    <scope>IDENTIFICATION</scope>
    <source>
        <strain evidence="2">KR3021</strain>
    </source>
</reference>
<evidence type="ECO:0000313" key="1">
    <source>
        <dbReference type="Proteomes" id="UP000095286"/>
    </source>
</evidence>